<evidence type="ECO:0000313" key="1">
    <source>
        <dbReference type="EMBL" id="MFD2695886.1"/>
    </source>
</evidence>
<keyword evidence="2" id="KW-1185">Reference proteome</keyword>
<protein>
    <recommendedName>
        <fullName evidence="3">Flagellar hook-length control protein-like C-terminal domain-containing protein</fullName>
    </recommendedName>
</protein>
<comment type="caution">
    <text evidence="1">The sequence shown here is derived from an EMBL/GenBank/DDBJ whole genome shotgun (WGS) entry which is preliminary data.</text>
</comment>
<proteinExistence type="predicted"/>
<evidence type="ECO:0000313" key="2">
    <source>
        <dbReference type="Proteomes" id="UP001597399"/>
    </source>
</evidence>
<gene>
    <name evidence="1" type="ORF">ACFSUE_19970</name>
</gene>
<dbReference type="EMBL" id="JBHUMQ010000056">
    <property type="protein sequence ID" value="MFD2695886.1"/>
    <property type="molecule type" value="Genomic_DNA"/>
</dbReference>
<organism evidence="1 2">
    <name type="scientific">Sporolactobacillus shoreicorticis</name>
    <dbReference type="NCBI Taxonomy" id="1923877"/>
    <lineage>
        <taxon>Bacteria</taxon>
        <taxon>Bacillati</taxon>
        <taxon>Bacillota</taxon>
        <taxon>Bacilli</taxon>
        <taxon>Bacillales</taxon>
        <taxon>Sporolactobacillaceae</taxon>
        <taxon>Sporolactobacillus</taxon>
    </lineage>
</organism>
<reference evidence="2" key="1">
    <citation type="journal article" date="2019" name="Int. J. Syst. Evol. Microbiol.">
        <title>The Global Catalogue of Microorganisms (GCM) 10K type strain sequencing project: providing services to taxonomists for standard genome sequencing and annotation.</title>
        <authorList>
            <consortium name="The Broad Institute Genomics Platform"/>
            <consortium name="The Broad Institute Genome Sequencing Center for Infectious Disease"/>
            <person name="Wu L."/>
            <person name="Ma J."/>
        </authorList>
    </citation>
    <scope>NUCLEOTIDE SEQUENCE [LARGE SCALE GENOMIC DNA]</scope>
    <source>
        <strain evidence="2">TISTR 2466</strain>
    </source>
</reference>
<name>A0ABW5S7W8_9BACL</name>
<sequence length="504" mass="57068">MNFQPYAINQSQIIGTYAPEQILRGKVLDLLPDRTALVRLGTKQVVAKIASADPPLKVGQDYLFQIKQGNSPLIAKLIERKQADRSPNMIDDVFHALQLKEDALSRKIAQTFLDHGDLLTRESLLQAKSLLKMSSDFSGDMQTIRWMMNRRIPLTESFFKIAKELQNSDSISSKLDTMVQEIQRSGTQTPSVERLKNALSNFAVPKDGNHFAQLYQQISDGKREKLFQSFIADQTSVHSNAAQKAIKEFMTSPMSLKDMTHLMKELKINASPQTFRDAFRNFVLERIPNLNDRLAGTDTKNLLFDTLKQLGFDYEFQISEWMKNDSGSERQPETLKGHLLAVIQDSDAPYALRKAAQEVVQKITGEQLQMASADPYVAQFSLQIPIPFQKALTNVSVYWEGKRDRKGTIDPNFCTIVLWLELTHLKETLVTIHVQNRSVTLNVQNSKADLRSLLASGESALRERLSKAGYQLLSLTQTEKIDSNLMKKAVTPLTQTDYRMDVKV</sequence>
<evidence type="ECO:0008006" key="3">
    <source>
        <dbReference type="Google" id="ProtNLM"/>
    </source>
</evidence>
<dbReference type="RefSeq" id="WP_253061549.1">
    <property type="nucleotide sequence ID" value="NZ_JAMXWM010000009.1"/>
</dbReference>
<dbReference type="Proteomes" id="UP001597399">
    <property type="component" value="Unassembled WGS sequence"/>
</dbReference>
<accession>A0ABW5S7W8</accession>